<evidence type="ECO:0000313" key="3">
    <source>
        <dbReference type="Proteomes" id="UP000275267"/>
    </source>
</evidence>
<dbReference type="AlphaFoldDB" id="A0A3L6RJP2"/>
<accession>A0A3L6RJP2</accession>
<keyword evidence="3" id="KW-1185">Reference proteome</keyword>
<dbReference type="InterPro" id="IPR023213">
    <property type="entry name" value="CAT-like_dom_sf"/>
</dbReference>
<dbReference type="PANTHER" id="PTHR31896">
    <property type="entry name" value="FAMILY REGULATORY PROTEIN, PUTATIVE (AFU_ORTHOLOGUE AFUA_3G14730)-RELATED"/>
    <property type="match status" value="1"/>
</dbReference>
<dbReference type="STRING" id="4540.A0A3L6RJP2"/>
<dbReference type="OrthoDB" id="1862401at2759"/>
<dbReference type="Pfam" id="PF02458">
    <property type="entry name" value="Transferase"/>
    <property type="match status" value="1"/>
</dbReference>
<dbReference type="InterPro" id="IPR051283">
    <property type="entry name" value="Sec_Metabolite_Acyltrans"/>
</dbReference>
<dbReference type="PANTHER" id="PTHR31896:SF9">
    <property type="entry name" value="OS08G0111500 PROTEIN"/>
    <property type="match status" value="1"/>
</dbReference>
<proteinExistence type="predicted"/>
<organism evidence="2 3">
    <name type="scientific">Panicum miliaceum</name>
    <name type="common">Proso millet</name>
    <name type="synonym">Broomcorn millet</name>
    <dbReference type="NCBI Taxonomy" id="4540"/>
    <lineage>
        <taxon>Eukaryota</taxon>
        <taxon>Viridiplantae</taxon>
        <taxon>Streptophyta</taxon>
        <taxon>Embryophyta</taxon>
        <taxon>Tracheophyta</taxon>
        <taxon>Spermatophyta</taxon>
        <taxon>Magnoliopsida</taxon>
        <taxon>Liliopsida</taxon>
        <taxon>Poales</taxon>
        <taxon>Poaceae</taxon>
        <taxon>PACMAD clade</taxon>
        <taxon>Panicoideae</taxon>
        <taxon>Panicodae</taxon>
        <taxon>Paniceae</taxon>
        <taxon>Panicinae</taxon>
        <taxon>Panicum</taxon>
        <taxon>Panicum sect. Panicum</taxon>
    </lineage>
</organism>
<sequence>MEGGATGGRVVRVVSRRMVRPSTPPLKGELEVIHLTPLDLRLIRTDSIQKGILLPKPPPAAALESSFARALRLFYPFAGRLAAAERGDGTVTVSLRCTGEGAEFVHAAAPGVAAADIVSSVYTPSVVRDELHSFDPALGADAAVEALPLVSVQVTELADGVFVGVTLNHAVADGAALWHFVNTWAEIHRRGVGAGGDDDPRQLSTPAPVFQRWFVDTWPVPIPLPFGKLGDIARQVERATVREAFLIFSTASVSKLTARANGEVAGTATATAAISPLQAVLAHLWRAVCRARRMPPEQGTSYSVLIDCRGRVKGMPPGYVGNTATFGKAEATVGEIDSKGLGWTAWLLSRAEASFDEASVRESAGRWVRQPALMFISDLSSAGTALATGSSPWPDVFGNDFGWGRPVTMRSGAGNKTDGKAAVFEGPERGGGMSLELCLAPDALERLLADEEFMDAVSLPARGSTEQ</sequence>
<gene>
    <name evidence="2" type="ORF">C2845_PM13G00900</name>
</gene>
<comment type="caution">
    <text evidence="2">The sequence shown here is derived from an EMBL/GenBank/DDBJ whole genome shotgun (WGS) entry which is preliminary data.</text>
</comment>
<dbReference type="GO" id="GO:0016747">
    <property type="term" value="F:acyltransferase activity, transferring groups other than amino-acyl groups"/>
    <property type="evidence" value="ECO:0007669"/>
    <property type="project" value="UniProtKB-ARBA"/>
</dbReference>
<evidence type="ECO:0000256" key="1">
    <source>
        <dbReference type="ARBA" id="ARBA00022679"/>
    </source>
</evidence>
<keyword evidence="1" id="KW-0808">Transferase</keyword>
<evidence type="ECO:0000313" key="2">
    <source>
        <dbReference type="EMBL" id="RLN03945.1"/>
    </source>
</evidence>
<dbReference type="Gene3D" id="3.30.559.10">
    <property type="entry name" value="Chloramphenicol acetyltransferase-like domain"/>
    <property type="match status" value="2"/>
</dbReference>
<dbReference type="Proteomes" id="UP000275267">
    <property type="component" value="Unassembled WGS sequence"/>
</dbReference>
<protein>
    <submittedName>
        <fullName evidence="2">Acetyltransferase</fullName>
    </submittedName>
</protein>
<reference evidence="3" key="1">
    <citation type="journal article" date="2019" name="Nat. Commun.">
        <title>The genome of broomcorn millet.</title>
        <authorList>
            <person name="Zou C."/>
            <person name="Miki D."/>
            <person name="Li D."/>
            <person name="Tang Q."/>
            <person name="Xiao L."/>
            <person name="Rajput S."/>
            <person name="Deng P."/>
            <person name="Jia W."/>
            <person name="Huang R."/>
            <person name="Zhang M."/>
            <person name="Sun Y."/>
            <person name="Hu J."/>
            <person name="Fu X."/>
            <person name="Schnable P.S."/>
            <person name="Li F."/>
            <person name="Zhang H."/>
            <person name="Feng B."/>
            <person name="Zhu X."/>
            <person name="Liu R."/>
            <person name="Schnable J.C."/>
            <person name="Zhu J.-K."/>
            <person name="Zhang H."/>
        </authorList>
    </citation>
    <scope>NUCLEOTIDE SEQUENCE [LARGE SCALE GENOMIC DNA]</scope>
</reference>
<dbReference type="EMBL" id="PQIB02000008">
    <property type="protein sequence ID" value="RLN03945.1"/>
    <property type="molecule type" value="Genomic_DNA"/>
</dbReference>
<name>A0A3L6RJP2_PANMI</name>